<evidence type="ECO:0000313" key="12">
    <source>
        <dbReference type="EMBL" id="KAJ1130000.1"/>
    </source>
</evidence>
<dbReference type="GO" id="GO:0005886">
    <property type="term" value="C:plasma membrane"/>
    <property type="evidence" value="ECO:0007669"/>
    <property type="project" value="UniProtKB-SubCell"/>
</dbReference>
<comment type="subcellular location">
    <subcellularLocation>
        <location evidence="1">Cell membrane</location>
        <topology evidence="1">Multi-pass membrane protein</topology>
    </subcellularLocation>
</comment>
<dbReference type="Proteomes" id="UP001066276">
    <property type="component" value="Chromosome 7"/>
</dbReference>
<dbReference type="PANTHER" id="PTHR21522">
    <property type="entry name" value="PROTON CHANNEL OTOP"/>
    <property type="match status" value="1"/>
</dbReference>
<dbReference type="GO" id="GO:0015252">
    <property type="term" value="F:proton channel activity"/>
    <property type="evidence" value="ECO:0007669"/>
    <property type="project" value="InterPro"/>
</dbReference>
<evidence type="ECO:0000256" key="4">
    <source>
        <dbReference type="ARBA" id="ARBA00022475"/>
    </source>
</evidence>
<keyword evidence="10" id="KW-0407">Ion channel</keyword>
<keyword evidence="8" id="KW-0406">Ion transport</keyword>
<feature type="transmembrane region" description="Helical" evidence="11">
    <location>
        <begin position="133"/>
        <end position="154"/>
    </location>
</feature>
<dbReference type="PANTHER" id="PTHR21522:SF35">
    <property type="entry name" value="PROTON CHANNEL OTOP2"/>
    <property type="match status" value="1"/>
</dbReference>
<accession>A0AAV7PSN2</accession>
<organism evidence="12 13">
    <name type="scientific">Pleurodeles waltl</name>
    <name type="common">Iberian ribbed newt</name>
    <dbReference type="NCBI Taxonomy" id="8319"/>
    <lineage>
        <taxon>Eukaryota</taxon>
        <taxon>Metazoa</taxon>
        <taxon>Chordata</taxon>
        <taxon>Craniata</taxon>
        <taxon>Vertebrata</taxon>
        <taxon>Euteleostomi</taxon>
        <taxon>Amphibia</taxon>
        <taxon>Batrachia</taxon>
        <taxon>Caudata</taxon>
        <taxon>Salamandroidea</taxon>
        <taxon>Salamandridae</taxon>
        <taxon>Pleurodelinae</taxon>
        <taxon>Pleurodeles</taxon>
    </lineage>
</organism>
<evidence type="ECO:0000256" key="2">
    <source>
        <dbReference type="ARBA" id="ARBA00006513"/>
    </source>
</evidence>
<feature type="transmembrane region" description="Helical" evidence="11">
    <location>
        <begin position="101"/>
        <end position="121"/>
    </location>
</feature>
<comment type="similarity">
    <text evidence="2">Belongs to the otopetrin family.</text>
</comment>
<gene>
    <name evidence="12" type="ORF">NDU88_008359</name>
</gene>
<evidence type="ECO:0000256" key="10">
    <source>
        <dbReference type="ARBA" id="ARBA00023303"/>
    </source>
</evidence>
<evidence type="ECO:0000256" key="1">
    <source>
        <dbReference type="ARBA" id="ARBA00004651"/>
    </source>
</evidence>
<keyword evidence="9 11" id="KW-0472">Membrane</keyword>
<evidence type="ECO:0000256" key="9">
    <source>
        <dbReference type="ARBA" id="ARBA00023136"/>
    </source>
</evidence>
<keyword evidence="4" id="KW-1003">Cell membrane</keyword>
<evidence type="ECO:0000256" key="3">
    <source>
        <dbReference type="ARBA" id="ARBA00022448"/>
    </source>
</evidence>
<proteinExistence type="inferred from homology"/>
<evidence type="ECO:0000256" key="6">
    <source>
        <dbReference type="ARBA" id="ARBA00022781"/>
    </source>
</evidence>
<name>A0AAV7PSN2_PLEWA</name>
<evidence type="ECO:0000256" key="8">
    <source>
        <dbReference type="ARBA" id="ARBA00023065"/>
    </source>
</evidence>
<keyword evidence="5 11" id="KW-0812">Transmembrane</keyword>
<keyword evidence="3" id="KW-0813">Transport</keyword>
<keyword evidence="6" id="KW-0375">Hydrogen ion transport</keyword>
<evidence type="ECO:0000256" key="11">
    <source>
        <dbReference type="SAM" id="Phobius"/>
    </source>
</evidence>
<dbReference type="EMBL" id="JANPWB010000011">
    <property type="protein sequence ID" value="KAJ1130000.1"/>
    <property type="molecule type" value="Genomic_DNA"/>
</dbReference>
<protein>
    <submittedName>
        <fullName evidence="12">Uncharacterized protein</fullName>
    </submittedName>
</protein>
<keyword evidence="13" id="KW-1185">Reference proteome</keyword>
<evidence type="ECO:0000313" key="13">
    <source>
        <dbReference type="Proteomes" id="UP001066276"/>
    </source>
</evidence>
<dbReference type="AlphaFoldDB" id="A0AAV7PSN2"/>
<evidence type="ECO:0000256" key="5">
    <source>
        <dbReference type="ARBA" id="ARBA00022692"/>
    </source>
</evidence>
<reference evidence="12" key="1">
    <citation type="journal article" date="2022" name="bioRxiv">
        <title>Sequencing and chromosome-scale assembly of the giantPleurodeles waltlgenome.</title>
        <authorList>
            <person name="Brown T."/>
            <person name="Elewa A."/>
            <person name="Iarovenko S."/>
            <person name="Subramanian E."/>
            <person name="Araus A.J."/>
            <person name="Petzold A."/>
            <person name="Susuki M."/>
            <person name="Suzuki K.-i.T."/>
            <person name="Hayashi T."/>
            <person name="Toyoda A."/>
            <person name="Oliveira C."/>
            <person name="Osipova E."/>
            <person name="Leigh N.D."/>
            <person name="Simon A."/>
            <person name="Yun M.H."/>
        </authorList>
    </citation>
    <scope>NUCLEOTIDE SEQUENCE</scope>
    <source>
        <strain evidence="12">20211129_DDA</strain>
        <tissue evidence="12">Liver</tissue>
    </source>
</reference>
<evidence type="ECO:0000256" key="7">
    <source>
        <dbReference type="ARBA" id="ARBA00022989"/>
    </source>
</evidence>
<sequence>MSWKRGAKERDVSVGDLVLVKCRRGGSKFVLPFEKDPWVIIVTLHVYCYIRMMVQEYPMESATEWELDRIVSPDQQGVLGHHQDHSSEPHHFALWKKGGRLFSALVAINILLLGCCLITSGSLKQVAIDDLEVMVFLSILMLLSVLWMCVQMYLTKQQDAVLFKDHHAGPIWMRGR</sequence>
<keyword evidence="7 11" id="KW-1133">Transmembrane helix</keyword>
<comment type="caution">
    <text evidence="12">The sequence shown here is derived from an EMBL/GenBank/DDBJ whole genome shotgun (WGS) entry which is preliminary data.</text>
</comment>
<dbReference type="InterPro" id="IPR004878">
    <property type="entry name" value="Otopetrin"/>
</dbReference>